<evidence type="ECO:0000313" key="2">
    <source>
        <dbReference type="EMBL" id="MRX09613.1"/>
    </source>
</evidence>
<dbReference type="AlphaFoldDB" id="A0A6L5QIG6"/>
<reference evidence="2 3" key="1">
    <citation type="submission" date="2019-11" db="EMBL/GenBank/DDBJ databases">
        <title>Novel species isolated from a subtropical stream in China.</title>
        <authorList>
            <person name="Lu H."/>
        </authorList>
    </citation>
    <scope>NUCLEOTIDE SEQUENCE [LARGE SCALE GENOMIC DNA]</scope>
    <source>
        <strain evidence="2 3">FT25W</strain>
    </source>
</reference>
<keyword evidence="1" id="KW-0472">Membrane</keyword>
<keyword evidence="3" id="KW-1185">Reference proteome</keyword>
<organism evidence="2 3">
    <name type="scientific">Duganella alba</name>
    <dbReference type="NCBI Taxonomy" id="2666081"/>
    <lineage>
        <taxon>Bacteria</taxon>
        <taxon>Pseudomonadati</taxon>
        <taxon>Pseudomonadota</taxon>
        <taxon>Betaproteobacteria</taxon>
        <taxon>Burkholderiales</taxon>
        <taxon>Oxalobacteraceae</taxon>
        <taxon>Telluria group</taxon>
        <taxon>Duganella</taxon>
    </lineage>
</organism>
<protein>
    <submittedName>
        <fullName evidence="2">Prepilin-type N-terminal cleavage/methylation domain-containing protein</fullName>
    </submittedName>
</protein>
<evidence type="ECO:0000256" key="1">
    <source>
        <dbReference type="SAM" id="Phobius"/>
    </source>
</evidence>
<dbReference type="NCBIfam" id="TIGR02532">
    <property type="entry name" value="IV_pilin_GFxxxE"/>
    <property type="match status" value="1"/>
</dbReference>
<evidence type="ECO:0000313" key="3">
    <source>
        <dbReference type="Proteomes" id="UP000481037"/>
    </source>
</evidence>
<dbReference type="Pfam" id="PF07963">
    <property type="entry name" value="N_methyl"/>
    <property type="match status" value="1"/>
</dbReference>
<keyword evidence="1" id="KW-0812">Transmembrane</keyword>
<name>A0A6L5QIG6_9BURK</name>
<keyword evidence="1" id="KW-1133">Transmembrane helix</keyword>
<gene>
    <name evidence="2" type="ORF">GJ697_17370</name>
</gene>
<comment type="caution">
    <text evidence="2">The sequence shown here is derived from an EMBL/GenBank/DDBJ whole genome shotgun (WGS) entry which is preliminary data.</text>
</comment>
<feature type="transmembrane region" description="Helical" evidence="1">
    <location>
        <begin position="12"/>
        <end position="35"/>
    </location>
</feature>
<sequence>MMRRRHSAAQRGIALLEVMIAVVILGIGLLGAIGMQARAYSALSDAGLRAEATLACEKLVGAISTDAANVASYALAEGATPNSTIGPWARETAAAIPGAILSVTVTQQPHRSQVDISIRWTRKAGAAEIRQQLTAYIGS</sequence>
<dbReference type="EMBL" id="WKJM01000014">
    <property type="protein sequence ID" value="MRX09613.1"/>
    <property type="molecule type" value="Genomic_DNA"/>
</dbReference>
<dbReference type="Proteomes" id="UP000481037">
    <property type="component" value="Unassembled WGS sequence"/>
</dbReference>
<accession>A0A6L5QIG6</accession>
<proteinExistence type="predicted"/>
<dbReference type="RefSeq" id="WP_154367554.1">
    <property type="nucleotide sequence ID" value="NZ_WKJM01000014.1"/>
</dbReference>
<dbReference type="InterPro" id="IPR012902">
    <property type="entry name" value="N_methyl_site"/>
</dbReference>